<accession>A0ABU6RRK6</accession>
<dbReference type="InterPro" id="IPR004330">
    <property type="entry name" value="FAR1_DNA_bnd_dom"/>
</dbReference>
<evidence type="ECO:0000313" key="4">
    <source>
        <dbReference type="Proteomes" id="UP001341840"/>
    </source>
</evidence>
<dbReference type="Pfam" id="PF03101">
    <property type="entry name" value="FAR1"/>
    <property type="match status" value="1"/>
</dbReference>
<proteinExistence type="predicted"/>
<gene>
    <name evidence="3" type="ORF">PIB30_116803</name>
</gene>
<dbReference type="EMBL" id="JASCZI010031428">
    <property type="protein sequence ID" value="MED6126748.1"/>
    <property type="molecule type" value="Genomic_DNA"/>
</dbReference>
<dbReference type="Proteomes" id="UP001341840">
    <property type="component" value="Unassembled WGS sequence"/>
</dbReference>
<name>A0ABU6RRK6_9FABA</name>
<dbReference type="PANTHER" id="PTHR46328">
    <property type="entry name" value="FAR-RED IMPAIRED RESPONSIVE (FAR1) FAMILY PROTEIN-RELATED"/>
    <property type="match status" value="1"/>
</dbReference>
<reference evidence="3 4" key="1">
    <citation type="journal article" date="2023" name="Plants (Basel)">
        <title>Bridging the Gap: Combining Genomics and Transcriptomics Approaches to Understand Stylosanthes scabra, an Orphan Legume from the Brazilian Caatinga.</title>
        <authorList>
            <person name="Ferreira-Neto J.R.C."/>
            <person name="da Silva M.D."/>
            <person name="Binneck E."/>
            <person name="de Melo N.F."/>
            <person name="da Silva R.H."/>
            <person name="de Melo A.L.T.M."/>
            <person name="Pandolfi V."/>
            <person name="Bustamante F.O."/>
            <person name="Brasileiro-Vidal A.C."/>
            <person name="Benko-Iseppon A.M."/>
        </authorList>
    </citation>
    <scope>NUCLEOTIDE SEQUENCE [LARGE SCALE GENOMIC DNA]</scope>
    <source>
        <tissue evidence="3">Leaves</tissue>
    </source>
</reference>
<feature type="domain" description="FAR1" evidence="2">
    <location>
        <begin position="75"/>
        <end position="155"/>
    </location>
</feature>
<sequence>MDNSSTKSTEDVDDTQDLSFEYECSSDESDNMAAGDVNMSEANAINIDGEEKLITDLQIEDIWGLVFDSESEVCDFYATYARCHGFVSRKDFKSVDVNDNINARQLVCNKARVRHWKYLEKENQQREHRAITRVNCEAKIRFSSDGRSGRWKVSAYGNSGLPA</sequence>
<protein>
    <recommendedName>
        <fullName evidence="2">FAR1 domain-containing protein</fullName>
    </recommendedName>
</protein>
<comment type="caution">
    <text evidence="3">The sequence shown here is derived from an EMBL/GenBank/DDBJ whole genome shotgun (WGS) entry which is preliminary data.</text>
</comment>
<evidence type="ECO:0000313" key="3">
    <source>
        <dbReference type="EMBL" id="MED6126748.1"/>
    </source>
</evidence>
<keyword evidence="4" id="KW-1185">Reference proteome</keyword>
<evidence type="ECO:0000259" key="2">
    <source>
        <dbReference type="Pfam" id="PF03101"/>
    </source>
</evidence>
<organism evidence="3 4">
    <name type="scientific">Stylosanthes scabra</name>
    <dbReference type="NCBI Taxonomy" id="79078"/>
    <lineage>
        <taxon>Eukaryota</taxon>
        <taxon>Viridiplantae</taxon>
        <taxon>Streptophyta</taxon>
        <taxon>Embryophyta</taxon>
        <taxon>Tracheophyta</taxon>
        <taxon>Spermatophyta</taxon>
        <taxon>Magnoliopsida</taxon>
        <taxon>eudicotyledons</taxon>
        <taxon>Gunneridae</taxon>
        <taxon>Pentapetalae</taxon>
        <taxon>rosids</taxon>
        <taxon>fabids</taxon>
        <taxon>Fabales</taxon>
        <taxon>Fabaceae</taxon>
        <taxon>Papilionoideae</taxon>
        <taxon>50 kb inversion clade</taxon>
        <taxon>dalbergioids sensu lato</taxon>
        <taxon>Dalbergieae</taxon>
        <taxon>Pterocarpus clade</taxon>
        <taxon>Stylosanthes</taxon>
    </lineage>
</organism>
<evidence type="ECO:0000256" key="1">
    <source>
        <dbReference type="SAM" id="MobiDB-lite"/>
    </source>
</evidence>
<feature type="region of interest" description="Disordered" evidence="1">
    <location>
        <begin position="1"/>
        <end position="20"/>
    </location>
</feature>